<dbReference type="AlphaFoldDB" id="A0A1R1LP83"/>
<feature type="region of interest" description="Disordered" evidence="2">
    <location>
        <begin position="514"/>
        <end position="562"/>
    </location>
</feature>
<evidence type="ECO:0000313" key="5">
    <source>
        <dbReference type="Proteomes" id="UP000187085"/>
    </source>
</evidence>
<dbReference type="InterPro" id="IPR003870">
    <property type="entry name" value="DUF222"/>
</dbReference>
<comment type="similarity">
    <text evidence="1">Belongs to the Rv1128c/1148c/1588c/1702c/1945/3466 family.</text>
</comment>
<feature type="compositionally biased region" description="Basic and acidic residues" evidence="2">
    <location>
        <begin position="298"/>
        <end position="307"/>
    </location>
</feature>
<evidence type="ECO:0000256" key="1">
    <source>
        <dbReference type="ARBA" id="ARBA00023450"/>
    </source>
</evidence>
<dbReference type="Pfam" id="PF02720">
    <property type="entry name" value="DUF222"/>
    <property type="match status" value="1"/>
</dbReference>
<dbReference type="InterPro" id="IPR003615">
    <property type="entry name" value="HNH_nuc"/>
</dbReference>
<feature type="region of interest" description="Disordered" evidence="2">
    <location>
        <begin position="1"/>
        <end position="28"/>
    </location>
</feature>
<dbReference type="SMART" id="SM00507">
    <property type="entry name" value="HNHc"/>
    <property type="match status" value="1"/>
</dbReference>
<dbReference type="RefSeq" id="WP_076700736.1">
    <property type="nucleotide sequence ID" value="NZ_MRDE01000006.1"/>
</dbReference>
<accession>A0A1R1LP83</accession>
<dbReference type="STRING" id="554083.BKD30_00910"/>
<evidence type="ECO:0000259" key="3">
    <source>
        <dbReference type="SMART" id="SM00507"/>
    </source>
</evidence>
<evidence type="ECO:0000313" key="4">
    <source>
        <dbReference type="EMBL" id="OMH29284.1"/>
    </source>
</evidence>
<comment type="caution">
    <text evidence="4">The sequence shown here is derived from an EMBL/GenBank/DDBJ whole genome shotgun (WGS) entry which is preliminary data.</text>
</comment>
<dbReference type="Pfam" id="PF01844">
    <property type="entry name" value="HNH"/>
    <property type="match status" value="1"/>
</dbReference>
<gene>
    <name evidence="4" type="ORF">BKD30_00910</name>
</gene>
<dbReference type="EMBL" id="MRDE01000006">
    <property type="protein sequence ID" value="OMH29284.1"/>
    <property type="molecule type" value="Genomic_DNA"/>
</dbReference>
<keyword evidence="5" id="KW-1185">Reference proteome</keyword>
<dbReference type="GO" id="GO:0004519">
    <property type="term" value="F:endonuclease activity"/>
    <property type="evidence" value="ECO:0007669"/>
    <property type="project" value="InterPro"/>
</dbReference>
<dbReference type="Proteomes" id="UP000187085">
    <property type="component" value="Unassembled WGS sequence"/>
</dbReference>
<feature type="domain" description="HNH nuclease" evidence="3">
    <location>
        <begin position="456"/>
        <end position="508"/>
    </location>
</feature>
<feature type="region of interest" description="Disordered" evidence="2">
    <location>
        <begin position="347"/>
        <end position="378"/>
    </location>
</feature>
<organism evidence="4 5">
    <name type="scientific">Tersicoccus phoenicis</name>
    <dbReference type="NCBI Taxonomy" id="554083"/>
    <lineage>
        <taxon>Bacteria</taxon>
        <taxon>Bacillati</taxon>
        <taxon>Actinomycetota</taxon>
        <taxon>Actinomycetes</taxon>
        <taxon>Micrococcales</taxon>
        <taxon>Micrococcaceae</taxon>
        <taxon>Tersicoccus</taxon>
    </lineage>
</organism>
<dbReference type="GO" id="GO:0008270">
    <property type="term" value="F:zinc ion binding"/>
    <property type="evidence" value="ECO:0007669"/>
    <property type="project" value="InterPro"/>
</dbReference>
<reference evidence="4 5" key="1">
    <citation type="submission" date="2016-12" db="EMBL/GenBank/DDBJ databases">
        <title>Draft genome of Tersicoccus phoenicis 1P05MA.</title>
        <authorList>
            <person name="Nakajima Y."/>
            <person name="Yoshizawa S."/>
            <person name="Nakamura K."/>
            <person name="Ogura Y."/>
            <person name="Hayashi T."/>
            <person name="Kogure K."/>
        </authorList>
    </citation>
    <scope>NUCLEOTIDE SEQUENCE [LARGE SCALE GENOMIC DNA]</scope>
    <source>
        <strain evidence="4 5">1p05MA</strain>
    </source>
</reference>
<dbReference type="Gene3D" id="1.10.30.50">
    <property type="match status" value="1"/>
</dbReference>
<dbReference type="GO" id="GO:0003676">
    <property type="term" value="F:nucleic acid binding"/>
    <property type="evidence" value="ECO:0007669"/>
    <property type="project" value="InterPro"/>
</dbReference>
<name>A0A1R1LP83_9MICC</name>
<dbReference type="CDD" id="cd00085">
    <property type="entry name" value="HNHc"/>
    <property type="match status" value="1"/>
</dbReference>
<sequence length="562" mass="59188">MEELFTLDLGTAPTVERAGDPGDDAAQEPLGRVNAVPLTVDDIVGRVRTVGKAGGTAGTDELIGALEQMRQVESWLAARKHALVLTAARSAERDHEAWIAAQPTWDESLPESTSTVPARSGLARAERLAIAERSAVAEIACALRIAEGAASTLLTQAELFDARLPGTAAALEAGTITAAAAGVILESAEEYLGLSITDAQTEARVLTAVAQTERFLLDKALTGTKGEVAARARRLRDRFHPFSPRRRQELARADRCVRVGPGRDGMAHLTAWLPAVDAHAIDRQLSALARAALGPQLEDAHDPRPQADPHYGGAPDDRTVGQARADVLTDLLTGPAAATRAGVDAGAGFDASTGARVTSGKGTSSTAQAIDAGTPPAISGPVNAPPSLVLTMPASVLLGGDGPAVFGAFGCVPVEDARRLATTATSFTLAVTVQDDDSPTGSRLVTAGRQYRIPAELRRRLQLRDGTCRFPGCRRDVLRCDLDHRIAWADGGTTDEANLEHLCRRHHVLKHHSAWQVTGPPGEDRADVDSAPPTSASSSPSALHWVSPTGRRYRSDPDDPPF</sequence>
<feature type="compositionally biased region" description="Low complexity" evidence="2">
    <location>
        <begin position="530"/>
        <end position="542"/>
    </location>
</feature>
<protein>
    <recommendedName>
        <fullName evidence="3">HNH nuclease domain-containing protein</fullName>
    </recommendedName>
</protein>
<dbReference type="InterPro" id="IPR002711">
    <property type="entry name" value="HNH"/>
</dbReference>
<feature type="compositionally biased region" description="Basic and acidic residues" evidence="2">
    <location>
        <begin position="553"/>
        <end position="562"/>
    </location>
</feature>
<evidence type="ECO:0000256" key="2">
    <source>
        <dbReference type="SAM" id="MobiDB-lite"/>
    </source>
</evidence>
<dbReference type="OrthoDB" id="5197219at2"/>
<feature type="region of interest" description="Disordered" evidence="2">
    <location>
        <begin position="298"/>
        <end position="318"/>
    </location>
</feature>
<proteinExistence type="inferred from homology"/>